<reference evidence="2 3" key="1">
    <citation type="submission" date="2019-10" db="EMBL/GenBank/DDBJ databases">
        <title>Genomic and transcriptomic insights into the perfect genentic adaptation of a filamentous nitrogen-fixing cyanobacterium to rice fields.</title>
        <authorList>
            <person name="Chen Z."/>
        </authorList>
    </citation>
    <scope>NUCLEOTIDE SEQUENCE [LARGE SCALE GENOMIC DNA]</scope>
    <source>
        <strain evidence="2">CCNUC1</strain>
    </source>
</reference>
<dbReference type="EMBL" id="CP045226">
    <property type="protein sequence ID" value="QFS47060.1"/>
    <property type="molecule type" value="Genomic_DNA"/>
</dbReference>
<feature type="region of interest" description="Disordered" evidence="1">
    <location>
        <begin position="89"/>
        <end position="109"/>
    </location>
</feature>
<feature type="compositionally biased region" description="Polar residues" evidence="1">
    <location>
        <begin position="55"/>
        <end position="74"/>
    </location>
</feature>
<accession>A0A5P8W346</accession>
<organism evidence="2 3">
    <name type="scientific">Nostoc sphaeroides CCNUC1</name>
    <dbReference type="NCBI Taxonomy" id="2653204"/>
    <lineage>
        <taxon>Bacteria</taxon>
        <taxon>Bacillati</taxon>
        <taxon>Cyanobacteriota</taxon>
        <taxon>Cyanophyceae</taxon>
        <taxon>Nostocales</taxon>
        <taxon>Nostocaceae</taxon>
        <taxon>Nostoc</taxon>
    </lineage>
</organism>
<evidence type="ECO:0000313" key="2">
    <source>
        <dbReference type="EMBL" id="QFS47060.1"/>
    </source>
</evidence>
<evidence type="ECO:0000256" key="1">
    <source>
        <dbReference type="SAM" id="MobiDB-lite"/>
    </source>
</evidence>
<name>A0A5P8W346_9NOSO</name>
<feature type="compositionally biased region" description="Polar residues" evidence="1">
    <location>
        <begin position="89"/>
        <end position="99"/>
    </location>
</feature>
<feature type="region of interest" description="Disordered" evidence="1">
    <location>
        <begin position="42"/>
        <end position="74"/>
    </location>
</feature>
<dbReference type="Proteomes" id="UP000326678">
    <property type="component" value="Chromosome Gxm1"/>
</dbReference>
<gene>
    <name evidence="2" type="ORF">GXM_04541</name>
</gene>
<proteinExistence type="predicted"/>
<protein>
    <submittedName>
        <fullName evidence="2">Uncharacterized protein</fullName>
    </submittedName>
</protein>
<dbReference type="KEGG" id="nsh:GXM_04541"/>
<keyword evidence="3" id="KW-1185">Reference proteome</keyword>
<evidence type="ECO:0000313" key="3">
    <source>
        <dbReference type="Proteomes" id="UP000326678"/>
    </source>
</evidence>
<dbReference type="AlphaFoldDB" id="A0A5P8W346"/>
<sequence length="109" mass="11936">MLGSKWVFSVVDYPSTNPILPKVVLEKRGFQPNFSIIKRSHQTKTNPEVTPVNPEVTSVNPEVTSVNPEVTSVNPELTSVNPEVTTANPEATTANSASNLKKWHQRAIA</sequence>